<feature type="domain" description="N-acetyltransferase" evidence="1">
    <location>
        <begin position="2"/>
        <end position="158"/>
    </location>
</feature>
<dbReference type="PROSITE" id="PS51186">
    <property type="entry name" value="GNAT"/>
    <property type="match status" value="1"/>
</dbReference>
<dbReference type="CDD" id="cd04301">
    <property type="entry name" value="NAT_SF"/>
    <property type="match status" value="1"/>
</dbReference>
<evidence type="ECO:0000313" key="2">
    <source>
        <dbReference type="EMBL" id="MBF9133094.1"/>
    </source>
</evidence>
<accession>A0ABS0H420</accession>
<dbReference type="EMBL" id="JADPUN010000258">
    <property type="protein sequence ID" value="MBF9133094.1"/>
    <property type="molecule type" value="Genomic_DNA"/>
</dbReference>
<comment type="caution">
    <text evidence="2">The sequence shown here is derived from an EMBL/GenBank/DDBJ whole genome shotgun (WGS) entry which is preliminary data.</text>
</comment>
<dbReference type="Pfam" id="PF00583">
    <property type="entry name" value="Acetyltransf_1"/>
    <property type="match status" value="1"/>
</dbReference>
<dbReference type="InterPro" id="IPR000182">
    <property type="entry name" value="GNAT_dom"/>
</dbReference>
<organism evidence="2 3">
    <name type="scientific">Plantactinospora alkalitolerans</name>
    <dbReference type="NCBI Taxonomy" id="2789879"/>
    <lineage>
        <taxon>Bacteria</taxon>
        <taxon>Bacillati</taxon>
        <taxon>Actinomycetota</taxon>
        <taxon>Actinomycetes</taxon>
        <taxon>Micromonosporales</taxon>
        <taxon>Micromonosporaceae</taxon>
        <taxon>Plantactinospora</taxon>
    </lineage>
</organism>
<name>A0ABS0H420_9ACTN</name>
<evidence type="ECO:0000313" key="3">
    <source>
        <dbReference type="Proteomes" id="UP000638560"/>
    </source>
</evidence>
<dbReference type="SUPFAM" id="SSF55729">
    <property type="entry name" value="Acyl-CoA N-acyltransferases (Nat)"/>
    <property type="match status" value="1"/>
</dbReference>
<proteinExistence type="predicted"/>
<reference evidence="2 3" key="1">
    <citation type="submission" date="2020-11" db="EMBL/GenBank/DDBJ databases">
        <title>A novel isolate from a Black sea contaminated sediment with potential to produce alkanes: Plantactinospora alkalitolerans sp. nov.</title>
        <authorList>
            <person name="Carro L."/>
            <person name="Veyisoglu A."/>
            <person name="Guven K."/>
            <person name="Schumann P."/>
            <person name="Klenk H.-P."/>
            <person name="Sahin N."/>
        </authorList>
    </citation>
    <scope>NUCLEOTIDE SEQUENCE [LARGE SCALE GENOMIC DNA]</scope>
    <source>
        <strain evidence="2 3">S1510</strain>
    </source>
</reference>
<dbReference type="Proteomes" id="UP000638560">
    <property type="component" value="Unassembled WGS sequence"/>
</dbReference>
<sequence length="168" mass="18049">MIRVRRAVVDDARELVRLRGVMLAAMHGRQPAPGPWQETAVETLRRRLADADGSLAAFVVDKPDGPGELAACVIGVIECRLGGPDNPSGDIGYVFNVATDPGYRRRGYSRAGMKALLGWYRQRGVTRVDLGASKDGEPLYRALGFVPRSSPTMRLTLSSAVAGSSGPR</sequence>
<dbReference type="RefSeq" id="WP_196204613.1">
    <property type="nucleotide sequence ID" value="NZ_JADPUN010000258.1"/>
</dbReference>
<gene>
    <name evidence="2" type="ORF">I0C86_29640</name>
</gene>
<evidence type="ECO:0000259" key="1">
    <source>
        <dbReference type="PROSITE" id="PS51186"/>
    </source>
</evidence>
<protein>
    <submittedName>
        <fullName evidence="2">GNAT family N-acetyltransferase</fullName>
    </submittedName>
</protein>
<dbReference type="Gene3D" id="3.40.630.30">
    <property type="match status" value="1"/>
</dbReference>
<dbReference type="InterPro" id="IPR016181">
    <property type="entry name" value="Acyl_CoA_acyltransferase"/>
</dbReference>
<keyword evidence="3" id="KW-1185">Reference proteome</keyword>